<keyword evidence="4" id="KW-0233">DNA recombination</keyword>
<evidence type="ECO:0000313" key="7">
    <source>
        <dbReference type="Proteomes" id="UP000293483"/>
    </source>
</evidence>
<dbReference type="InterPro" id="IPR002104">
    <property type="entry name" value="Integrase_catalytic"/>
</dbReference>
<organism evidence="6 7">
    <name type="scientific">Acinetobacter bouvetii</name>
    <dbReference type="NCBI Taxonomy" id="202951"/>
    <lineage>
        <taxon>Bacteria</taxon>
        <taxon>Pseudomonadati</taxon>
        <taxon>Pseudomonadota</taxon>
        <taxon>Gammaproteobacteria</taxon>
        <taxon>Moraxellales</taxon>
        <taxon>Moraxellaceae</taxon>
        <taxon>Acinetobacter</taxon>
    </lineage>
</organism>
<dbReference type="PANTHER" id="PTHR30629:SF2">
    <property type="entry name" value="PROPHAGE INTEGRASE INTS-RELATED"/>
    <property type="match status" value="1"/>
</dbReference>
<dbReference type="GO" id="GO:0006310">
    <property type="term" value="P:DNA recombination"/>
    <property type="evidence" value="ECO:0007669"/>
    <property type="project" value="UniProtKB-KW"/>
</dbReference>
<dbReference type="GO" id="GO:0015074">
    <property type="term" value="P:DNA integration"/>
    <property type="evidence" value="ECO:0007669"/>
    <property type="project" value="UniProtKB-KW"/>
</dbReference>
<dbReference type="AlphaFoldDB" id="A0A4Q7ASV0"/>
<dbReference type="Proteomes" id="UP000293483">
    <property type="component" value="Unassembled WGS sequence"/>
</dbReference>
<accession>A0A4Q7ASV0</accession>
<evidence type="ECO:0000259" key="5">
    <source>
        <dbReference type="PROSITE" id="PS51898"/>
    </source>
</evidence>
<evidence type="ECO:0000313" key="6">
    <source>
        <dbReference type="EMBL" id="RZG65358.1"/>
    </source>
</evidence>
<gene>
    <name evidence="6" type="ORF">EXE25_13895</name>
</gene>
<proteinExistence type="inferred from homology"/>
<dbReference type="CDD" id="cd00801">
    <property type="entry name" value="INT_P4_C"/>
    <property type="match status" value="1"/>
</dbReference>
<dbReference type="Pfam" id="PF22022">
    <property type="entry name" value="Phage_int_M"/>
    <property type="match status" value="1"/>
</dbReference>
<comment type="similarity">
    <text evidence="1">Belongs to the 'phage' integrase family.</text>
</comment>
<dbReference type="RefSeq" id="WP_130147267.1">
    <property type="nucleotide sequence ID" value="NZ_SGSU01000016.1"/>
</dbReference>
<evidence type="ECO:0000256" key="1">
    <source>
        <dbReference type="ARBA" id="ARBA00008857"/>
    </source>
</evidence>
<dbReference type="Gene3D" id="1.10.150.130">
    <property type="match status" value="1"/>
</dbReference>
<dbReference type="GO" id="GO:0003677">
    <property type="term" value="F:DNA binding"/>
    <property type="evidence" value="ECO:0007669"/>
    <property type="project" value="UniProtKB-KW"/>
</dbReference>
<dbReference type="InterPro" id="IPR038488">
    <property type="entry name" value="Integrase_DNA-bd_sf"/>
</dbReference>
<sequence>MLTDIQVKSLKPKEKRYSTADGEGLSIEVFPTGKKKWVLSYRIDGKQTRKQLGEYPEVGCKEIRKVARDFKAEVSGKSKVSHYLKQVCDEWFQLMSPQWSSEKYISTVKYRLDYITEDFLELPLEEITRFQVSSKVKEIVAKGTLETATRCLRLLNAVFNFAIASGYTEKNPCILVGELIPEHEVQSYPCLPASEMPEFFRRLEQCNAFPITKVVLKLACFTGTRISELLKARWDSGEIDFENKVWLIPAYRMKRRKELMVPLSPQVYDLFMALYHTRSDDGFIFKHTREPWKHMTSETPLAVIKRNGYANEMVTHGFRTLFSTHANESKLFRAEVIDYQIAHVNKTTKADKTSKVYNRAEYWPERVELMKWYSSEVEKWIC</sequence>
<protein>
    <submittedName>
        <fullName evidence="6">DUF4102 domain-containing protein</fullName>
    </submittedName>
</protein>
<evidence type="ECO:0000256" key="4">
    <source>
        <dbReference type="ARBA" id="ARBA00023172"/>
    </source>
</evidence>
<dbReference type="SUPFAM" id="SSF56349">
    <property type="entry name" value="DNA breaking-rejoining enzymes"/>
    <property type="match status" value="1"/>
</dbReference>
<comment type="caution">
    <text evidence="6">The sequence shown here is derived from an EMBL/GenBank/DDBJ whole genome shotgun (WGS) entry which is preliminary data.</text>
</comment>
<dbReference type="InterPro" id="IPR053876">
    <property type="entry name" value="Phage_int_M"/>
</dbReference>
<name>A0A4Q7ASV0_9GAMM</name>
<evidence type="ECO:0000256" key="2">
    <source>
        <dbReference type="ARBA" id="ARBA00022908"/>
    </source>
</evidence>
<keyword evidence="3" id="KW-0238">DNA-binding</keyword>
<dbReference type="PROSITE" id="PS51898">
    <property type="entry name" value="TYR_RECOMBINASE"/>
    <property type="match status" value="1"/>
</dbReference>
<dbReference type="PANTHER" id="PTHR30629">
    <property type="entry name" value="PROPHAGE INTEGRASE"/>
    <property type="match status" value="1"/>
</dbReference>
<dbReference type="InterPro" id="IPR011010">
    <property type="entry name" value="DNA_brk_join_enz"/>
</dbReference>
<dbReference type="Gene3D" id="3.30.160.390">
    <property type="entry name" value="Integrase, DNA-binding domain"/>
    <property type="match status" value="1"/>
</dbReference>
<dbReference type="Pfam" id="PF00589">
    <property type="entry name" value="Phage_integrase"/>
    <property type="match status" value="1"/>
</dbReference>
<feature type="domain" description="Tyr recombinase" evidence="5">
    <location>
        <begin position="186"/>
        <end position="371"/>
    </location>
</feature>
<evidence type="ECO:0000256" key="3">
    <source>
        <dbReference type="ARBA" id="ARBA00023125"/>
    </source>
</evidence>
<dbReference type="Pfam" id="PF13356">
    <property type="entry name" value="Arm-DNA-bind_3"/>
    <property type="match status" value="1"/>
</dbReference>
<reference evidence="6 7" key="1">
    <citation type="submission" date="2019-02" db="EMBL/GenBank/DDBJ databases">
        <title>The Batch Genome Submission of Acinetobacter spp. strains.</title>
        <authorList>
            <person name="Qin J."/>
            <person name="Hu Y."/>
            <person name="Ye H."/>
            <person name="Wei L."/>
            <person name="Feng Y."/>
            <person name="Zong Z."/>
        </authorList>
    </citation>
    <scope>NUCLEOTIDE SEQUENCE [LARGE SCALE GENOMIC DNA]</scope>
    <source>
        <strain evidence="6 7">WCHABo060081</strain>
    </source>
</reference>
<dbReference type="InterPro" id="IPR013762">
    <property type="entry name" value="Integrase-like_cat_sf"/>
</dbReference>
<dbReference type="Gene3D" id="1.10.443.10">
    <property type="entry name" value="Intergrase catalytic core"/>
    <property type="match status" value="1"/>
</dbReference>
<dbReference type="InterPro" id="IPR050808">
    <property type="entry name" value="Phage_Integrase"/>
</dbReference>
<dbReference type="InterPro" id="IPR025166">
    <property type="entry name" value="Integrase_DNA_bind_dom"/>
</dbReference>
<keyword evidence="2" id="KW-0229">DNA integration</keyword>
<dbReference type="EMBL" id="SGSU01000016">
    <property type="protein sequence ID" value="RZG65358.1"/>
    <property type="molecule type" value="Genomic_DNA"/>
</dbReference>
<dbReference type="InterPro" id="IPR010998">
    <property type="entry name" value="Integrase_recombinase_N"/>
</dbReference>